<reference evidence="2" key="1">
    <citation type="journal article" date="2014" name="Front. Microbiol.">
        <title>High frequency of phylogenetically diverse reductive dehalogenase-homologous genes in deep subseafloor sedimentary metagenomes.</title>
        <authorList>
            <person name="Kawai M."/>
            <person name="Futagami T."/>
            <person name="Toyoda A."/>
            <person name="Takaki Y."/>
            <person name="Nishi S."/>
            <person name="Hori S."/>
            <person name="Arai W."/>
            <person name="Tsubouchi T."/>
            <person name="Morono Y."/>
            <person name="Uchiyama I."/>
            <person name="Ito T."/>
            <person name="Fujiyama A."/>
            <person name="Inagaki F."/>
            <person name="Takami H."/>
        </authorList>
    </citation>
    <scope>NUCLEOTIDE SEQUENCE</scope>
    <source>
        <strain evidence="2">Expedition CK06-06</strain>
    </source>
</reference>
<dbReference type="InterPro" id="IPR013615">
    <property type="entry name" value="CbbQ_C"/>
</dbReference>
<evidence type="ECO:0000313" key="2">
    <source>
        <dbReference type="EMBL" id="GAG79035.1"/>
    </source>
</evidence>
<name>X1A9I4_9ZZZZ</name>
<dbReference type="EMBL" id="BART01009636">
    <property type="protein sequence ID" value="GAG79035.1"/>
    <property type="molecule type" value="Genomic_DNA"/>
</dbReference>
<proteinExistence type="predicted"/>
<protein>
    <recommendedName>
        <fullName evidence="1">CbbQ/NirQ/NorQ C-terminal domain-containing protein</fullName>
    </recommendedName>
</protein>
<feature type="domain" description="CbbQ/NirQ/NorQ C-terminal" evidence="1">
    <location>
        <begin position="2"/>
        <end position="47"/>
    </location>
</feature>
<sequence>DLLVGESKIDPEIARIMVKVANETRRLKRNKELSGEITPRGLFAWATKFKAKKRKPVLTRLKAAAKVTWMHQVAGTDADGYLREDTMNMLFELIEAHTPK</sequence>
<gene>
    <name evidence="2" type="ORF">S01H4_21305</name>
</gene>
<evidence type="ECO:0000259" key="1">
    <source>
        <dbReference type="Pfam" id="PF08406"/>
    </source>
</evidence>
<feature type="non-terminal residue" evidence="2">
    <location>
        <position position="1"/>
    </location>
</feature>
<organism evidence="2">
    <name type="scientific">marine sediment metagenome</name>
    <dbReference type="NCBI Taxonomy" id="412755"/>
    <lineage>
        <taxon>unclassified sequences</taxon>
        <taxon>metagenomes</taxon>
        <taxon>ecological metagenomes</taxon>
    </lineage>
</organism>
<dbReference type="AlphaFoldDB" id="X1A9I4"/>
<accession>X1A9I4</accession>
<dbReference type="Pfam" id="PF08406">
    <property type="entry name" value="CbbQ_C"/>
    <property type="match status" value="1"/>
</dbReference>
<comment type="caution">
    <text evidence="2">The sequence shown here is derived from an EMBL/GenBank/DDBJ whole genome shotgun (WGS) entry which is preliminary data.</text>
</comment>